<comment type="caution">
    <text evidence="10">The sequence shown here is derived from an EMBL/GenBank/DDBJ whole genome shotgun (WGS) entry which is preliminary data.</text>
</comment>
<dbReference type="PROSITE" id="PS51318">
    <property type="entry name" value="TAT"/>
    <property type="match status" value="1"/>
</dbReference>
<name>A0A8J7KTZ4_9ACTN</name>
<feature type="compositionally biased region" description="Gly residues" evidence="8">
    <location>
        <begin position="236"/>
        <end position="253"/>
    </location>
</feature>
<dbReference type="RefSeq" id="WP_197007722.1">
    <property type="nucleotide sequence ID" value="NZ_BONS01000029.1"/>
</dbReference>
<keyword evidence="3" id="KW-0813">Transport</keyword>
<accession>A0A8J7KTZ4</accession>
<dbReference type="AlphaFoldDB" id="A0A8J7KTZ4"/>
<dbReference type="InterPro" id="IPR011606">
    <property type="entry name" value="Brnchd-chn_aa_trnsp_permease"/>
</dbReference>
<dbReference type="GO" id="GO:0005886">
    <property type="term" value="C:plasma membrane"/>
    <property type="evidence" value="ECO:0007669"/>
    <property type="project" value="UniProtKB-SubCell"/>
</dbReference>
<feature type="region of interest" description="Disordered" evidence="8">
    <location>
        <begin position="231"/>
        <end position="253"/>
    </location>
</feature>
<feature type="transmembrane region" description="Helical" evidence="9">
    <location>
        <begin position="128"/>
        <end position="150"/>
    </location>
</feature>
<evidence type="ECO:0000313" key="11">
    <source>
        <dbReference type="Proteomes" id="UP000622552"/>
    </source>
</evidence>
<dbReference type="Pfam" id="PF03591">
    <property type="entry name" value="AzlC"/>
    <property type="match status" value="1"/>
</dbReference>
<dbReference type="GO" id="GO:1903785">
    <property type="term" value="P:L-valine transmembrane transport"/>
    <property type="evidence" value="ECO:0007669"/>
    <property type="project" value="TreeGrafter"/>
</dbReference>
<keyword evidence="6 9" id="KW-1133">Transmembrane helix</keyword>
<comment type="similarity">
    <text evidence="2">Belongs to the AzlC family.</text>
</comment>
<keyword evidence="7 9" id="KW-0472">Membrane</keyword>
<gene>
    <name evidence="10" type="ORF">IW245_007476</name>
</gene>
<evidence type="ECO:0000256" key="4">
    <source>
        <dbReference type="ARBA" id="ARBA00022475"/>
    </source>
</evidence>
<dbReference type="PANTHER" id="PTHR34979">
    <property type="entry name" value="INNER MEMBRANE PROTEIN YGAZ"/>
    <property type="match status" value="1"/>
</dbReference>
<evidence type="ECO:0000256" key="3">
    <source>
        <dbReference type="ARBA" id="ARBA00022448"/>
    </source>
</evidence>
<sequence length="253" mass="24602">MSSSATRRAAVRAGLSLGVAVGGSGLAFGATAVTSGLSVAQACALSLVTFTGASQYALVGVVATGGSLAVGAVGALLLGGRNTLYGLRLADLLRVTGVRRLVAAQGVIDETTAVAVGQHDREAARAGFWTSFATLYALWNLSTLVGALGVERIGDPSALGLDVVAPAAFLAILWTRLKADPVARWVALGGAGLALAGTPWLPGGTPVLLAGIAALAAALLGRVPAREAAAVSAPGRAGGGPGTADGAGSGGTR</sequence>
<protein>
    <submittedName>
        <fullName evidence="10">Putative branched-subunit amino acid permease</fullName>
    </submittedName>
</protein>
<evidence type="ECO:0000256" key="8">
    <source>
        <dbReference type="SAM" id="MobiDB-lite"/>
    </source>
</evidence>
<proteinExistence type="inferred from homology"/>
<evidence type="ECO:0000256" key="2">
    <source>
        <dbReference type="ARBA" id="ARBA00010735"/>
    </source>
</evidence>
<dbReference type="EMBL" id="JADOUF010000001">
    <property type="protein sequence ID" value="MBG6141282.1"/>
    <property type="molecule type" value="Genomic_DNA"/>
</dbReference>
<evidence type="ECO:0000256" key="7">
    <source>
        <dbReference type="ARBA" id="ARBA00023136"/>
    </source>
</evidence>
<reference evidence="10" key="1">
    <citation type="submission" date="2020-11" db="EMBL/GenBank/DDBJ databases">
        <title>Sequencing the genomes of 1000 actinobacteria strains.</title>
        <authorList>
            <person name="Klenk H.-P."/>
        </authorList>
    </citation>
    <scope>NUCLEOTIDE SEQUENCE</scope>
    <source>
        <strain evidence="10">DSM 45356</strain>
    </source>
</reference>
<dbReference type="Proteomes" id="UP000622552">
    <property type="component" value="Unassembled WGS sequence"/>
</dbReference>
<feature type="transmembrane region" description="Helical" evidence="9">
    <location>
        <begin position="207"/>
        <end position="225"/>
    </location>
</feature>
<organism evidence="10 11">
    <name type="scientific">Longispora fulva</name>
    <dbReference type="NCBI Taxonomy" id="619741"/>
    <lineage>
        <taxon>Bacteria</taxon>
        <taxon>Bacillati</taxon>
        <taxon>Actinomycetota</taxon>
        <taxon>Actinomycetes</taxon>
        <taxon>Micromonosporales</taxon>
        <taxon>Micromonosporaceae</taxon>
        <taxon>Longispora</taxon>
    </lineage>
</organism>
<evidence type="ECO:0000313" key="10">
    <source>
        <dbReference type="EMBL" id="MBG6141282.1"/>
    </source>
</evidence>
<dbReference type="PANTHER" id="PTHR34979:SF1">
    <property type="entry name" value="INNER MEMBRANE PROTEIN YGAZ"/>
    <property type="match status" value="1"/>
</dbReference>
<feature type="transmembrane region" description="Helical" evidence="9">
    <location>
        <begin position="56"/>
        <end position="78"/>
    </location>
</feature>
<evidence type="ECO:0000256" key="6">
    <source>
        <dbReference type="ARBA" id="ARBA00022989"/>
    </source>
</evidence>
<keyword evidence="11" id="KW-1185">Reference proteome</keyword>
<keyword evidence="5 9" id="KW-0812">Transmembrane</keyword>
<evidence type="ECO:0000256" key="9">
    <source>
        <dbReference type="SAM" id="Phobius"/>
    </source>
</evidence>
<keyword evidence="4" id="KW-1003">Cell membrane</keyword>
<evidence type="ECO:0000256" key="1">
    <source>
        <dbReference type="ARBA" id="ARBA00004651"/>
    </source>
</evidence>
<comment type="subcellular location">
    <subcellularLocation>
        <location evidence="1">Cell membrane</location>
        <topology evidence="1">Multi-pass membrane protein</topology>
    </subcellularLocation>
</comment>
<dbReference type="InterPro" id="IPR006311">
    <property type="entry name" value="TAT_signal"/>
</dbReference>
<evidence type="ECO:0000256" key="5">
    <source>
        <dbReference type="ARBA" id="ARBA00022692"/>
    </source>
</evidence>